<dbReference type="Pfam" id="PF13424">
    <property type="entry name" value="TPR_12"/>
    <property type="match status" value="1"/>
</dbReference>
<feature type="compositionally biased region" description="Acidic residues" evidence="6">
    <location>
        <begin position="257"/>
        <end position="268"/>
    </location>
</feature>
<reference evidence="8" key="2">
    <citation type="submission" date="2020-11" db="EMBL/GenBank/DDBJ databases">
        <authorList>
            <person name="Cecchin M."/>
            <person name="Marcolungo L."/>
            <person name="Rossato M."/>
            <person name="Girolomoni L."/>
            <person name="Cosentino E."/>
            <person name="Cuine S."/>
            <person name="Li-Beisson Y."/>
            <person name="Delledonne M."/>
            <person name="Ballottari M."/>
        </authorList>
    </citation>
    <scope>NUCLEOTIDE SEQUENCE</scope>
    <source>
        <strain evidence="8">211/11P</strain>
        <tissue evidence="8">Whole cell</tissue>
    </source>
</reference>
<dbReference type="AlphaFoldDB" id="A0A9D4TSX7"/>
<keyword evidence="4 5" id="KW-0802">TPR repeat</keyword>
<organism evidence="8 9">
    <name type="scientific">Chlorella vulgaris</name>
    <name type="common">Green alga</name>
    <dbReference type="NCBI Taxonomy" id="3077"/>
    <lineage>
        <taxon>Eukaryota</taxon>
        <taxon>Viridiplantae</taxon>
        <taxon>Chlorophyta</taxon>
        <taxon>core chlorophytes</taxon>
        <taxon>Trebouxiophyceae</taxon>
        <taxon>Chlorellales</taxon>
        <taxon>Chlorellaceae</taxon>
        <taxon>Chlorella clade</taxon>
        <taxon>Chlorella</taxon>
    </lineage>
</organism>
<evidence type="ECO:0000313" key="8">
    <source>
        <dbReference type="EMBL" id="KAI3433814.1"/>
    </source>
</evidence>
<evidence type="ECO:0000256" key="3">
    <source>
        <dbReference type="ARBA" id="ARBA00022737"/>
    </source>
</evidence>
<name>A0A9D4TSX7_CHLVU</name>
<feature type="repeat" description="TPR" evidence="5">
    <location>
        <begin position="277"/>
        <end position="310"/>
    </location>
</feature>
<dbReference type="Gene3D" id="1.10.260.100">
    <property type="match status" value="2"/>
</dbReference>
<dbReference type="Pfam" id="PF00515">
    <property type="entry name" value="TPR_1"/>
    <property type="match status" value="1"/>
</dbReference>
<sequence>MADAVELKAKGNAAFSAGNFPEAVEHFTAAIAADPSNHVLFSNRSAAYASLGQFEPALEDAKQVVELKADWPKGYSRLGAAHFGLRQWDDAVEAYSKGLQQDPANEQLKQGLQDAKAAAASAAGSMFGGMGGMPGMGGGGMGGMGGLFTQPEVLSRLATNPQTRGFLQQPDFMQMLQDINRNPDSMTKYLADDRFQMALQVGLGLSLKTDDRPEPSTGGPAAASSGQPAAASAAAAATPPPVQQQERQQAAPAPAEMEVEQERSEEEWELLNKKKEALQEKELGNEAYKKKQFDEAITHYDRAIELYDQDISFLSNRAAVHFEKGDYDRCIADCDTAVERGRELRNDYKLIARALTRKANALVKQGKLEEAVGIYQKSLTEHRNADTLKRLQETERALKETQQAAYVDLDISSAEKEKGNEAFKEQRYPEAVAHYTEALKRGPASVNSEAFKLFSNRAACYTKLGALNEGLKDAEECIKLAPDFAKGYSRKGHLQFFMKDYDKAVETYQAGLERDPDNQELKEGLLRCVQAINKMNRGEMDEGELKERQARAMSDPEIQSILSDPVMRQVLQDMQEDPKAAQTHMRHPDIAWKVEKLIAAGILRVG</sequence>
<evidence type="ECO:0000313" key="9">
    <source>
        <dbReference type="Proteomes" id="UP001055712"/>
    </source>
</evidence>
<evidence type="ECO:0000256" key="6">
    <source>
        <dbReference type="SAM" id="MobiDB-lite"/>
    </source>
</evidence>
<dbReference type="SMART" id="SM00028">
    <property type="entry name" value="TPR"/>
    <property type="match status" value="9"/>
</dbReference>
<evidence type="ECO:0000256" key="2">
    <source>
        <dbReference type="ARBA" id="ARBA00022490"/>
    </source>
</evidence>
<feature type="repeat" description="TPR" evidence="5">
    <location>
        <begin position="4"/>
        <end position="37"/>
    </location>
</feature>
<feature type="repeat" description="TPR" evidence="5">
    <location>
        <begin position="485"/>
        <end position="518"/>
    </location>
</feature>
<evidence type="ECO:0000256" key="5">
    <source>
        <dbReference type="PROSITE-ProRule" id="PRU00339"/>
    </source>
</evidence>
<comment type="subcellular location">
    <subcellularLocation>
        <location evidence="1">Cytoplasm</location>
    </subcellularLocation>
</comment>
<dbReference type="Pfam" id="PF07719">
    <property type="entry name" value="TPR_2"/>
    <property type="match status" value="1"/>
</dbReference>
<dbReference type="Pfam" id="PF17830">
    <property type="entry name" value="STI1-HOP_DP"/>
    <property type="match status" value="2"/>
</dbReference>
<dbReference type="EMBL" id="SIDB01000004">
    <property type="protein sequence ID" value="KAI3433814.1"/>
    <property type="molecule type" value="Genomic_DNA"/>
</dbReference>
<dbReference type="FunFam" id="1.25.40.10:FF:000010">
    <property type="entry name" value="Stress-induced phosphoprotein 1"/>
    <property type="match status" value="1"/>
</dbReference>
<dbReference type="PANTHER" id="PTHR22904:SF533">
    <property type="entry name" value="HSP70-HSP90 ORGANIZING PROTEIN 3"/>
    <property type="match status" value="1"/>
</dbReference>
<reference evidence="8" key="1">
    <citation type="journal article" date="2019" name="Plant J.">
        <title>Chlorella vulgaris genome assembly and annotation reveals the molecular basis for metabolic acclimation to high light conditions.</title>
        <authorList>
            <person name="Cecchin M."/>
            <person name="Marcolungo L."/>
            <person name="Rossato M."/>
            <person name="Girolomoni L."/>
            <person name="Cosentino E."/>
            <person name="Cuine S."/>
            <person name="Li-Beisson Y."/>
            <person name="Delledonne M."/>
            <person name="Ballottari M."/>
        </authorList>
    </citation>
    <scope>NUCLEOTIDE SEQUENCE</scope>
    <source>
        <strain evidence="8">211/11P</strain>
    </source>
</reference>
<feature type="domain" description="STI1" evidence="7">
    <location>
        <begin position="150"/>
        <end position="189"/>
    </location>
</feature>
<feature type="repeat" description="TPR" evidence="5">
    <location>
        <begin position="72"/>
        <end position="105"/>
    </location>
</feature>
<dbReference type="OrthoDB" id="2423701at2759"/>
<evidence type="ECO:0000256" key="1">
    <source>
        <dbReference type="ARBA" id="ARBA00004496"/>
    </source>
</evidence>
<evidence type="ECO:0000259" key="7">
    <source>
        <dbReference type="SMART" id="SM00727"/>
    </source>
</evidence>
<dbReference type="FunFam" id="1.10.260.100:FF:000002">
    <property type="entry name" value="Stress-induced-phosphoprotein 1 (Hsp70/Hsp90-organizing)"/>
    <property type="match status" value="1"/>
</dbReference>
<dbReference type="GO" id="GO:0051879">
    <property type="term" value="F:Hsp90 protein binding"/>
    <property type="evidence" value="ECO:0007669"/>
    <property type="project" value="TreeGrafter"/>
</dbReference>
<dbReference type="SUPFAM" id="SSF48452">
    <property type="entry name" value="TPR-like"/>
    <property type="match status" value="3"/>
</dbReference>
<evidence type="ECO:0000256" key="4">
    <source>
        <dbReference type="ARBA" id="ARBA00022803"/>
    </source>
</evidence>
<dbReference type="FunFam" id="1.25.40.10:FF:000020">
    <property type="entry name" value="Stress-induced phosphoprotein 1"/>
    <property type="match status" value="1"/>
</dbReference>
<feature type="domain" description="STI1" evidence="7">
    <location>
        <begin position="555"/>
        <end position="594"/>
    </location>
</feature>
<comment type="caution">
    <text evidence="8">The sequence shown here is derived from an EMBL/GenBank/DDBJ whole genome shotgun (WGS) entry which is preliminary data.</text>
</comment>
<gene>
    <name evidence="8" type="ORF">D9Q98_003618</name>
</gene>
<dbReference type="InterPro" id="IPR013105">
    <property type="entry name" value="TPR_2"/>
</dbReference>
<dbReference type="Gene3D" id="1.25.40.10">
    <property type="entry name" value="Tetratricopeptide repeat domain"/>
    <property type="match status" value="3"/>
</dbReference>
<dbReference type="PROSITE" id="PS50005">
    <property type="entry name" value="TPR"/>
    <property type="match status" value="4"/>
</dbReference>
<keyword evidence="3" id="KW-0677">Repeat</keyword>
<dbReference type="SMART" id="SM00727">
    <property type="entry name" value="STI1"/>
    <property type="match status" value="2"/>
</dbReference>
<dbReference type="Pfam" id="PF13432">
    <property type="entry name" value="TPR_16"/>
    <property type="match status" value="1"/>
</dbReference>
<protein>
    <recommendedName>
        <fullName evidence="7">STI1 domain-containing protein</fullName>
    </recommendedName>
</protein>
<proteinExistence type="predicted"/>
<dbReference type="Proteomes" id="UP001055712">
    <property type="component" value="Unassembled WGS sequence"/>
</dbReference>
<dbReference type="InterPro" id="IPR019734">
    <property type="entry name" value="TPR_rpt"/>
</dbReference>
<keyword evidence="2" id="KW-0963">Cytoplasm</keyword>
<dbReference type="Pfam" id="PF13181">
    <property type="entry name" value="TPR_8"/>
    <property type="match status" value="1"/>
</dbReference>
<dbReference type="InterPro" id="IPR041243">
    <property type="entry name" value="STI1/HOP_DP"/>
</dbReference>
<dbReference type="PANTHER" id="PTHR22904">
    <property type="entry name" value="TPR REPEAT CONTAINING PROTEIN"/>
    <property type="match status" value="1"/>
</dbReference>
<feature type="compositionally biased region" description="Low complexity" evidence="6">
    <location>
        <begin position="215"/>
        <end position="256"/>
    </location>
</feature>
<dbReference type="GO" id="GO:0005737">
    <property type="term" value="C:cytoplasm"/>
    <property type="evidence" value="ECO:0007669"/>
    <property type="project" value="UniProtKB-SubCell"/>
</dbReference>
<dbReference type="InterPro" id="IPR006636">
    <property type="entry name" value="STI1_HS-bd"/>
</dbReference>
<feature type="region of interest" description="Disordered" evidence="6">
    <location>
        <begin position="207"/>
        <end position="268"/>
    </location>
</feature>
<dbReference type="InterPro" id="IPR011990">
    <property type="entry name" value="TPR-like_helical_dom_sf"/>
</dbReference>
<keyword evidence="9" id="KW-1185">Reference proteome</keyword>
<accession>A0A9D4TSX7</accession>